<reference evidence="1" key="1">
    <citation type="submission" date="2015-04" db="UniProtKB">
        <authorList>
            <consortium name="EnsemblPlants"/>
        </authorList>
    </citation>
    <scope>IDENTIFICATION</scope>
</reference>
<proteinExistence type="predicted"/>
<organism evidence="1">
    <name type="scientific">Oryza punctata</name>
    <name type="common">Red rice</name>
    <dbReference type="NCBI Taxonomy" id="4537"/>
    <lineage>
        <taxon>Eukaryota</taxon>
        <taxon>Viridiplantae</taxon>
        <taxon>Streptophyta</taxon>
        <taxon>Embryophyta</taxon>
        <taxon>Tracheophyta</taxon>
        <taxon>Spermatophyta</taxon>
        <taxon>Magnoliopsida</taxon>
        <taxon>Liliopsida</taxon>
        <taxon>Poales</taxon>
        <taxon>Poaceae</taxon>
        <taxon>BOP clade</taxon>
        <taxon>Oryzoideae</taxon>
        <taxon>Oryzeae</taxon>
        <taxon>Oryzinae</taxon>
        <taxon>Oryza</taxon>
    </lineage>
</organism>
<dbReference type="AlphaFoldDB" id="A0A0E0JGD8"/>
<accession>A0A0E0JGD8</accession>
<evidence type="ECO:0000313" key="2">
    <source>
        <dbReference type="Proteomes" id="UP000026962"/>
    </source>
</evidence>
<reference evidence="1" key="2">
    <citation type="submission" date="2018-05" db="EMBL/GenBank/DDBJ databases">
        <title>OpunRS2 (Oryza punctata Reference Sequence Version 2).</title>
        <authorList>
            <person name="Zhang J."/>
            <person name="Kudrna D."/>
            <person name="Lee S."/>
            <person name="Talag J."/>
            <person name="Welchert J."/>
            <person name="Wing R.A."/>
        </authorList>
    </citation>
    <scope>NUCLEOTIDE SEQUENCE [LARGE SCALE GENOMIC DNA]</scope>
</reference>
<keyword evidence="2" id="KW-1185">Reference proteome</keyword>
<dbReference type="HOGENOM" id="CLU_2281998_0_0_1"/>
<dbReference type="Proteomes" id="UP000026962">
    <property type="component" value="Chromosome 1"/>
</dbReference>
<name>A0A0E0JGD8_ORYPU</name>
<dbReference type="EnsemblPlants" id="OPUNC01G09310.1">
    <property type="protein sequence ID" value="OPUNC01G09310.1"/>
    <property type="gene ID" value="OPUNC01G09310"/>
</dbReference>
<sequence>MAAIYPRWLVTGSAGAVGGGLGLIAEWTMQLAKILLVRIGCVGLDGESLAKASLGRENLASASGREVAVTMPCPPWGHRFGETSSYKDVVDGLCIGFKAFQS</sequence>
<evidence type="ECO:0000313" key="1">
    <source>
        <dbReference type="EnsemblPlants" id="OPUNC01G09310.1"/>
    </source>
</evidence>
<protein>
    <submittedName>
        <fullName evidence="1">Uncharacterized protein</fullName>
    </submittedName>
</protein>
<dbReference type="Gramene" id="OPUNC01G09310.1">
    <property type="protein sequence ID" value="OPUNC01G09310.1"/>
    <property type="gene ID" value="OPUNC01G09310"/>
</dbReference>